<proteinExistence type="predicted"/>
<dbReference type="EMBL" id="QGGY01000008">
    <property type="protein sequence ID" value="PWJ74621.1"/>
    <property type="molecule type" value="Genomic_DNA"/>
</dbReference>
<keyword evidence="2" id="KW-1185">Reference proteome</keyword>
<protein>
    <submittedName>
        <fullName evidence="1">Uncharacterized protein</fullName>
    </submittedName>
</protein>
<gene>
    <name evidence="1" type="ORF">C7383_10850</name>
</gene>
<organism evidence="1 2">
    <name type="scientific">Murimonas intestini</name>
    <dbReference type="NCBI Taxonomy" id="1337051"/>
    <lineage>
        <taxon>Bacteria</taxon>
        <taxon>Bacillati</taxon>
        <taxon>Bacillota</taxon>
        <taxon>Clostridia</taxon>
        <taxon>Lachnospirales</taxon>
        <taxon>Lachnospiraceae</taxon>
        <taxon>Murimonas</taxon>
    </lineage>
</organism>
<dbReference type="Proteomes" id="UP000245412">
    <property type="component" value="Unassembled WGS sequence"/>
</dbReference>
<name>A0AB73T2M1_9FIRM</name>
<evidence type="ECO:0000313" key="1">
    <source>
        <dbReference type="EMBL" id="PWJ74621.1"/>
    </source>
</evidence>
<accession>A0AB73T2M1</accession>
<sequence length="53" mass="5829">MGLHWLSSGKKEITEISSAVRENYDESDSRSLLADCENGGAEKCLSGKKGRER</sequence>
<dbReference type="AlphaFoldDB" id="A0AB73T2M1"/>
<comment type="caution">
    <text evidence="1">The sequence shown here is derived from an EMBL/GenBank/DDBJ whole genome shotgun (WGS) entry which is preliminary data.</text>
</comment>
<dbReference type="RefSeq" id="WP_257497740.1">
    <property type="nucleotide sequence ID" value="NZ_JANKBI010000006.1"/>
</dbReference>
<reference evidence="1 2" key="1">
    <citation type="submission" date="2018-05" db="EMBL/GenBank/DDBJ databases">
        <authorList>
            <person name="Goeker M."/>
            <person name="Huntemann M."/>
            <person name="Clum A."/>
            <person name="Pillay M."/>
            <person name="Palaniappan K."/>
            <person name="Varghese N."/>
            <person name="Mikhailova N."/>
            <person name="Stamatis D."/>
            <person name="Reddy T."/>
            <person name="Daum C."/>
            <person name="Shapiro N."/>
            <person name="Ivanova N."/>
            <person name="Kyrpides N."/>
            <person name="Woyke T."/>
        </authorList>
    </citation>
    <scope>NUCLEOTIDE SEQUENCE [LARGE SCALE GENOMIC DNA]</scope>
    <source>
        <strain evidence="1 2">DSM 26524</strain>
    </source>
</reference>
<evidence type="ECO:0000313" key="2">
    <source>
        <dbReference type="Proteomes" id="UP000245412"/>
    </source>
</evidence>